<comment type="cofactor">
    <cofactor evidence="2">
        <name>Zn(2+)</name>
        <dbReference type="ChEBI" id="CHEBI:29105"/>
    </cofactor>
</comment>
<keyword evidence="12" id="KW-1185">Reference proteome</keyword>
<feature type="domain" description="Metallo-beta-lactamase" evidence="10">
    <location>
        <begin position="21"/>
        <end position="184"/>
    </location>
</feature>
<dbReference type="CDD" id="cd07723">
    <property type="entry name" value="hydroxyacylglutathione_hydrolase_MBL-fold"/>
    <property type="match status" value="1"/>
</dbReference>
<organism evidence="11 12">
    <name type="scientific">Babesia ovis</name>
    <dbReference type="NCBI Taxonomy" id="5869"/>
    <lineage>
        <taxon>Eukaryota</taxon>
        <taxon>Sar</taxon>
        <taxon>Alveolata</taxon>
        <taxon>Apicomplexa</taxon>
        <taxon>Aconoidasida</taxon>
        <taxon>Piroplasmida</taxon>
        <taxon>Babesiidae</taxon>
        <taxon>Babesia</taxon>
    </lineage>
</organism>
<gene>
    <name evidence="11" type="ORF">BaOVIS_010670</name>
</gene>
<keyword evidence="7 11" id="KW-0378">Hydrolase</keyword>
<keyword evidence="6" id="KW-0479">Metal-binding</keyword>
<dbReference type="EC" id="3.1.2.6" evidence="5"/>
<comment type="caution">
    <text evidence="11">The sequence shown here is derived from an EMBL/GenBank/DDBJ whole genome shotgun (WGS) entry which is preliminary data.</text>
</comment>
<dbReference type="InterPro" id="IPR035680">
    <property type="entry name" value="Clx_II_MBL"/>
</dbReference>
<dbReference type="PANTHER" id="PTHR11935">
    <property type="entry name" value="BETA LACTAMASE DOMAIN"/>
    <property type="match status" value="1"/>
</dbReference>
<dbReference type="SUPFAM" id="SSF56281">
    <property type="entry name" value="Metallo-hydrolase/oxidoreductase"/>
    <property type="match status" value="1"/>
</dbReference>
<dbReference type="Pfam" id="PF00753">
    <property type="entry name" value="Lactamase_B"/>
    <property type="match status" value="1"/>
</dbReference>
<dbReference type="InterPro" id="IPR036866">
    <property type="entry name" value="RibonucZ/Hydroxyglut_hydro"/>
</dbReference>
<dbReference type="HAMAP" id="MF_01374">
    <property type="entry name" value="Glyoxalase_2"/>
    <property type="match status" value="1"/>
</dbReference>
<keyword evidence="8" id="KW-0862">Zinc</keyword>
<evidence type="ECO:0000256" key="1">
    <source>
        <dbReference type="ARBA" id="ARBA00001623"/>
    </source>
</evidence>
<evidence type="ECO:0000259" key="10">
    <source>
        <dbReference type="SMART" id="SM00849"/>
    </source>
</evidence>
<dbReference type="InterPro" id="IPR032282">
    <property type="entry name" value="HAGH_C"/>
</dbReference>
<dbReference type="NCBIfam" id="TIGR03413">
    <property type="entry name" value="GSH_gloB"/>
    <property type="match status" value="1"/>
</dbReference>
<dbReference type="Pfam" id="PF16123">
    <property type="entry name" value="HAGH_C"/>
    <property type="match status" value="1"/>
</dbReference>
<dbReference type="EMBL" id="BLIY01000007">
    <property type="protein sequence ID" value="GFE53663.1"/>
    <property type="molecule type" value="Genomic_DNA"/>
</dbReference>
<dbReference type="InterPro" id="IPR001279">
    <property type="entry name" value="Metallo-B-lactamas"/>
</dbReference>
<protein>
    <recommendedName>
        <fullName evidence="5">hydroxyacylglutathione hydrolase</fullName>
        <ecNumber evidence="5">3.1.2.6</ecNumber>
    </recommendedName>
    <alternativeName>
        <fullName evidence="9">Glyoxalase II</fullName>
    </alternativeName>
</protein>
<evidence type="ECO:0000256" key="3">
    <source>
        <dbReference type="ARBA" id="ARBA00004963"/>
    </source>
</evidence>
<dbReference type="GO" id="GO:0019243">
    <property type="term" value="P:methylglyoxal catabolic process to D-lactate via S-lactoyl-glutathione"/>
    <property type="evidence" value="ECO:0007669"/>
    <property type="project" value="InterPro"/>
</dbReference>
<comment type="pathway">
    <text evidence="3">Secondary metabolite metabolism; methylglyoxal degradation; (R)-lactate from methylglyoxal: step 2/2.</text>
</comment>
<dbReference type="Proteomes" id="UP001057455">
    <property type="component" value="Unassembled WGS sequence"/>
</dbReference>
<dbReference type="AlphaFoldDB" id="A0A9W5T9E1"/>
<evidence type="ECO:0000256" key="5">
    <source>
        <dbReference type="ARBA" id="ARBA00011917"/>
    </source>
</evidence>
<evidence type="ECO:0000256" key="8">
    <source>
        <dbReference type="ARBA" id="ARBA00022833"/>
    </source>
</evidence>
<evidence type="ECO:0000313" key="12">
    <source>
        <dbReference type="Proteomes" id="UP001057455"/>
    </source>
</evidence>
<accession>A0A9W5T9E1</accession>
<dbReference type="Gene3D" id="3.60.15.10">
    <property type="entry name" value="Ribonuclease Z/Hydroxyacylglutathione hydrolase-like"/>
    <property type="match status" value="1"/>
</dbReference>
<comment type="catalytic activity">
    <reaction evidence="1">
        <text>an S-(2-hydroxyacyl)glutathione + H2O = a 2-hydroxy carboxylate + glutathione + H(+)</text>
        <dbReference type="Rhea" id="RHEA:21864"/>
        <dbReference type="ChEBI" id="CHEBI:15377"/>
        <dbReference type="ChEBI" id="CHEBI:15378"/>
        <dbReference type="ChEBI" id="CHEBI:57925"/>
        <dbReference type="ChEBI" id="CHEBI:58896"/>
        <dbReference type="ChEBI" id="CHEBI:71261"/>
        <dbReference type="EC" id="3.1.2.6"/>
    </reaction>
</comment>
<reference evidence="11" key="1">
    <citation type="submission" date="2019-12" db="EMBL/GenBank/DDBJ databases">
        <title>Genome sequence of Babesia ovis.</title>
        <authorList>
            <person name="Yamagishi J."/>
            <person name="Sevinc F."/>
            <person name="Xuan X."/>
        </authorList>
    </citation>
    <scope>NUCLEOTIDE SEQUENCE</scope>
    <source>
        <strain evidence="11">Selcuk</strain>
    </source>
</reference>
<dbReference type="SMART" id="SM00849">
    <property type="entry name" value="Lactamase_B"/>
    <property type="match status" value="1"/>
</dbReference>
<evidence type="ECO:0000256" key="7">
    <source>
        <dbReference type="ARBA" id="ARBA00022801"/>
    </source>
</evidence>
<evidence type="ECO:0000313" key="11">
    <source>
        <dbReference type="EMBL" id="GFE53663.1"/>
    </source>
</evidence>
<dbReference type="PANTHER" id="PTHR11935:SF94">
    <property type="entry name" value="TENZING NORGAY, ISOFORM C"/>
    <property type="match status" value="1"/>
</dbReference>
<proteinExistence type="inferred from homology"/>
<evidence type="ECO:0000256" key="6">
    <source>
        <dbReference type="ARBA" id="ARBA00022723"/>
    </source>
</evidence>
<evidence type="ECO:0000256" key="2">
    <source>
        <dbReference type="ARBA" id="ARBA00001947"/>
    </source>
</evidence>
<dbReference type="GO" id="GO:0046872">
    <property type="term" value="F:metal ion binding"/>
    <property type="evidence" value="ECO:0007669"/>
    <property type="project" value="UniProtKB-KW"/>
</dbReference>
<name>A0A9W5T9E1_BABOV</name>
<dbReference type="GO" id="GO:0004416">
    <property type="term" value="F:hydroxyacylglutathione hydrolase activity"/>
    <property type="evidence" value="ECO:0007669"/>
    <property type="project" value="UniProtKB-EC"/>
</dbReference>
<dbReference type="InterPro" id="IPR017782">
    <property type="entry name" value="Hydroxyacylglutathione_Hdrlase"/>
</dbReference>
<sequence length="263" mass="29659">MFKDILKRPCAEVIPVPQFSDNYAYIVVDPSRRSSFCIDPAEPRKILTAGSKTRVVPSAVFCTHKHSDHSGGNIEMARQIPDIPVYGSSYEQVPGVTKGLVDGEVLRIGNLDVKCIRAPCHTIGHMMYYVSNPADPTTQPLLFTGDTLFIAGCGRFFEGDAAMMLDIMKKIRELPKDTLIYCGHEYTMRNLEFASTVDNSDAVQRKIKWVERVRSHDLPTVPSTLADELEYNPFMRTEILMEKLGESTEEATMRKLRSMKDNF</sequence>
<evidence type="ECO:0000256" key="9">
    <source>
        <dbReference type="ARBA" id="ARBA00031044"/>
    </source>
</evidence>
<evidence type="ECO:0000256" key="4">
    <source>
        <dbReference type="ARBA" id="ARBA00006759"/>
    </source>
</evidence>
<dbReference type="OrthoDB" id="515692at2759"/>
<comment type="similarity">
    <text evidence="4">Belongs to the metallo-beta-lactamase superfamily. Glyoxalase II family.</text>
</comment>